<dbReference type="Gene3D" id="3.40.50.150">
    <property type="entry name" value="Vaccinia Virus protein VP39"/>
    <property type="match status" value="1"/>
</dbReference>
<dbReference type="GO" id="GO:1904047">
    <property type="term" value="F:S-adenosyl-L-methionine binding"/>
    <property type="evidence" value="ECO:0007669"/>
    <property type="project" value="TreeGrafter"/>
</dbReference>
<gene>
    <name evidence="7" type="ORF">NIES2119_06790</name>
</gene>
<keyword evidence="4" id="KW-0808">Transferase</keyword>
<dbReference type="InterPro" id="IPR023095">
    <property type="entry name" value="Ade_MeTrfase_dom_2"/>
</dbReference>
<dbReference type="EC" id="2.1.1.72" evidence="2"/>
<dbReference type="InterPro" id="IPR012327">
    <property type="entry name" value="MeTrfase_D12"/>
</dbReference>
<dbReference type="STRING" id="454136.NIES2119_06790"/>
<evidence type="ECO:0000256" key="3">
    <source>
        <dbReference type="ARBA" id="ARBA00022603"/>
    </source>
</evidence>
<evidence type="ECO:0000313" key="7">
    <source>
        <dbReference type="EMBL" id="OKH39437.1"/>
    </source>
</evidence>
<dbReference type="InterPro" id="IPR029063">
    <property type="entry name" value="SAM-dependent_MTases_sf"/>
</dbReference>
<dbReference type="OrthoDB" id="9805629at2"/>
<evidence type="ECO:0000256" key="4">
    <source>
        <dbReference type="ARBA" id="ARBA00022679"/>
    </source>
</evidence>
<dbReference type="RefSeq" id="WP_073592693.1">
    <property type="nucleotide sequence ID" value="NZ_MRCE01000005.1"/>
</dbReference>
<comment type="caution">
    <text evidence="7">The sequence shown here is derived from an EMBL/GenBank/DDBJ whole genome shotgun (WGS) entry which is preliminary data.</text>
</comment>
<proteinExistence type="inferred from homology"/>
<dbReference type="Proteomes" id="UP000185860">
    <property type="component" value="Unassembled WGS sequence"/>
</dbReference>
<evidence type="ECO:0000256" key="2">
    <source>
        <dbReference type="ARBA" id="ARBA00011900"/>
    </source>
</evidence>
<sequence>MNQSINSPFRYAGGKFYARNLILKHIPPHSDYVEPFAGGSSIFFAKPKVKNNWLNDIDRALINTYIIIRDQPEELINYLAGEEATKERHTYYKNEFKPQTDLEKAARWFYLNRTSYSGIMKPQNCYWGYGHKYSMRPENWPRNIRRTSEKLQNVKITCYDFEQVIETVFNDAFLFIDPPYFNADQDKFYTHSFSRNDHYRLCEILKKHKHRIKFLITYDNSLEVRQLYEWATEIHDREWNYTINRTDDQKKGQKKAQNFKGERYKGKEVFILNYDSMFLIPQESVNLISE</sequence>
<dbReference type="EMBL" id="MRCE01000005">
    <property type="protein sequence ID" value="OKH39437.1"/>
    <property type="molecule type" value="Genomic_DNA"/>
</dbReference>
<name>A0A1U7IQ15_9CYAN</name>
<organism evidence="7 8">
    <name type="scientific">[Phormidium ambiguum] IAM M-71</name>
    <dbReference type="NCBI Taxonomy" id="454136"/>
    <lineage>
        <taxon>Bacteria</taxon>
        <taxon>Bacillati</taxon>
        <taxon>Cyanobacteriota</taxon>
        <taxon>Cyanophyceae</taxon>
        <taxon>Oscillatoriophycideae</taxon>
        <taxon>Aerosakkonematales</taxon>
        <taxon>Aerosakkonemataceae</taxon>
        <taxon>Floridanema</taxon>
    </lineage>
</organism>
<dbReference type="GO" id="GO:0009307">
    <property type="term" value="P:DNA restriction-modification system"/>
    <property type="evidence" value="ECO:0007669"/>
    <property type="project" value="InterPro"/>
</dbReference>
<dbReference type="NCBIfam" id="TIGR00571">
    <property type="entry name" value="dam"/>
    <property type="match status" value="1"/>
</dbReference>
<dbReference type="GO" id="GO:0009007">
    <property type="term" value="F:site-specific DNA-methyltransferase (adenine-specific) activity"/>
    <property type="evidence" value="ECO:0007669"/>
    <property type="project" value="UniProtKB-EC"/>
</dbReference>
<keyword evidence="5" id="KW-0949">S-adenosyl-L-methionine</keyword>
<dbReference type="PIRSF" id="PIRSF000398">
    <property type="entry name" value="M_m6A_EcoRV"/>
    <property type="match status" value="1"/>
</dbReference>
<dbReference type="PRINTS" id="PR00505">
    <property type="entry name" value="D12N6MTFRASE"/>
</dbReference>
<evidence type="ECO:0000256" key="6">
    <source>
        <dbReference type="ARBA" id="ARBA00047942"/>
    </source>
</evidence>
<evidence type="ECO:0000256" key="5">
    <source>
        <dbReference type="ARBA" id="ARBA00022691"/>
    </source>
</evidence>
<dbReference type="GO" id="GO:0006298">
    <property type="term" value="P:mismatch repair"/>
    <property type="evidence" value="ECO:0007669"/>
    <property type="project" value="TreeGrafter"/>
</dbReference>
<protein>
    <recommendedName>
        <fullName evidence="2">site-specific DNA-methyltransferase (adenine-specific)</fullName>
        <ecNumber evidence="2">2.1.1.72</ecNumber>
    </recommendedName>
</protein>
<comment type="similarity">
    <text evidence="1">Belongs to the N(4)/N(6)-methyltransferase family.</text>
</comment>
<dbReference type="PANTHER" id="PTHR30481">
    <property type="entry name" value="DNA ADENINE METHYLASE"/>
    <property type="match status" value="1"/>
</dbReference>
<keyword evidence="3 7" id="KW-0489">Methyltransferase</keyword>
<dbReference type="GO" id="GO:0032259">
    <property type="term" value="P:methylation"/>
    <property type="evidence" value="ECO:0007669"/>
    <property type="project" value="UniProtKB-KW"/>
</dbReference>
<dbReference type="SUPFAM" id="SSF53335">
    <property type="entry name" value="S-adenosyl-L-methionine-dependent methyltransferases"/>
    <property type="match status" value="1"/>
</dbReference>
<dbReference type="Pfam" id="PF02086">
    <property type="entry name" value="MethyltransfD12"/>
    <property type="match status" value="1"/>
</dbReference>
<reference evidence="7 8" key="1">
    <citation type="submission" date="2016-11" db="EMBL/GenBank/DDBJ databases">
        <title>Draft Genome Sequences of Nine Cyanobacterial Strains from Diverse Habitats.</title>
        <authorList>
            <person name="Zhu T."/>
            <person name="Hou S."/>
            <person name="Lu X."/>
            <person name="Hess W.R."/>
        </authorList>
    </citation>
    <scope>NUCLEOTIDE SEQUENCE [LARGE SCALE GENOMIC DNA]</scope>
    <source>
        <strain evidence="7 8">IAM M-71</strain>
    </source>
</reference>
<dbReference type="REBASE" id="191757">
    <property type="entry name" value="M.PamM71ORF6790P"/>
</dbReference>
<dbReference type="GO" id="GO:0043565">
    <property type="term" value="F:sequence-specific DNA binding"/>
    <property type="evidence" value="ECO:0007669"/>
    <property type="project" value="TreeGrafter"/>
</dbReference>
<evidence type="ECO:0000256" key="1">
    <source>
        <dbReference type="ARBA" id="ARBA00006594"/>
    </source>
</evidence>
<accession>A0A1U7IQ15</accession>
<comment type="catalytic activity">
    <reaction evidence="6">
        <text>a 2'-deoxyadenosine in DNA + S-adenosyl-L-methionine = an N(6)-methyl-2'-deoxyadenosine in DNA + S-adenosyl-L-homocysteine + H(+)</text>
        <dbReference type="Rhea" id="RHEA:15197"/>
        <dbReference type="Rhea" id="RHEA-COMP:12418"/>
        <dbReference type="Rhea" id="RHEA-COMP:12419"/>
        <dbReference type="ChEBI" id="CHEBI:15378"/>
        <dbReference type="ChEBI" id="CHEBI:57856"/>
        <dbReference type="ChEBI" id="CHEBI:59789"/>
        <dbReference type="ChEBI" id="CHEBI:90615"/>
        <dbReference type="ChEBI" id="CHEBI:90616"/>
        <dbReference type="EC" id="2.1.1.72"/>
    </reaction>
</comment>
<dbReference type="AlphaFoldDB" id="A0A1U7IQ15"/>
<evidence type="ECO:0000313" key="8">
    <source>
        <dbReference type="Proteomes" id="UP000185860"/>
    </source>
</evidence>
<dbReference type="InterPro" id="IPR012263">
    <property type="entry name" value="M_m6A_EcoRV"/>
</dbReference>
<dbReference type="Gene3D" id="1.10.1020.10">
    <property type="entry name" value="Adenine-specific Methyltransferase, Domain 2"/>
    <property type="match status" value="1"/>
</dbReference>